<protein>
    <submittedName>
        <fullName evidence="3">TIGR03086 family protein</fullName>
    </submittedName>
</protein>
<evidence type="ECO:0000259" key="1">
    <source>
        <dbReference type="Pfam" id="PF11716"/>
    </source>
</evidence>
<organism evidence="3 4">
    <name type="scientific">Kibdelosporangium aridum</name>
    <dbReference type="NCBI Taxonomy" id="2030"/>
    <lineage>
        <taxon>Bacteria</taxon>
        <taxon>Bacillati</taxon>
        <taxon>Actinomycetota</taxon>
        <taxon>Actinomycetes</taxon>
        <taxon>Pseudonocardiales</taxon>
        <taxon>Pseudonocardiaceae</taxon>
        <taxon>Kibdelosporangium</taxon>
    </lineage>
</organism>
<dbReference type="InterPro" id="IPR024344">
    <property type="entry name" value="MDMPI_metal-binding"/>
</dbReference>
<evidence type="ECO:0000313" key="3">
    <source>
        <dbReference type="EMBL" id="RSM87932.1"/>
    </source>
</evidence>
<dbReference type="InterPro" id="IPR017517">
    <property type="entry name" value="Maleyloyr_isom"/>
</dbReference>
<dbReference type="Gene3D" id="1.20.120.450">
    <property type="entry name" value="dinb family like domain"/>
    <property type="match status" value="1"/>
</dbReference>
<gene>
    <name evidence="3" type="ORF">DMH04_09425</name>
</gene>
<sequence length="328" mass="34919">MSFGADRDQTGCSHTPLEEFMDARTIVSRYYEAWADHAGDMSGVPLAEDFVFTGPVASFDSAEAYRTMARQAGAAVRGFRVRHQFVAGDLVCSVIDWEMTMLPRTLTAAEILEIRAGEIVRGELIYDAEDLRRAMAAPPVVALLEKACQSTADMLGLITGDGWDAPSRCAGWTVRQVGNHLVGALLLLARVARRDPIDPAELDAQRTAETDHLGQDPVGSFQAAAAGLIKTFGDSGVLEQRFDIPGPGTTGLQLASISTLEVLVHGWDMASGADVPYQPDDAVVTATRTYAVTAISEAPRGGPFGPVVPVTADADPFTALLGHLGRHA</sequence>
<dbReference type="InterPro" id="IPR037401">
    <property type="entry name" value="SnoaL-like"/>
</dbReference>
<dbReference type="Gene3D" id="3.10.450.50">
    <property type="match status" value="1"/>
</dbReference>
<dbReference type="GO" id="GO:0046872">
    <property type="term" value="F:metal ion binding"/>
    <property type="evidence" value="ECO:0007669"/>
    <property type="project" value="InterPro"/>
</dbReference>
<comment type="caution">
    <text evidence="3">The sequence shown here is derived from an EMBL/GenBank/DDBJ whole genome shotgun (WGS) entry which is preliminary data.</text>
</comment>
<dbReference type="EMBL" id="QHKI01000005">
    <property type="protein sequence ID" value="RSM87932.1"/>
    <property type="molecule type" value="Genomic_DNA"/>
</dbReference>
<dbReference type="InterPro" id="IPR032710">
    <property type="entry name" value="NTF2-like_dom_sf"/>
</dbReference>
<accession>A0A428ZIM3</accession>
<dbReference type="Pfam" id="PF11716">
    <property type="entry name" value="MDMPI_N"/>
    <property type="match status" value="1"/>
</dbReference>
<feature type="domain" description="Mycothiol-dependent maleylpyruvate isomerase metal-binding" evidence="1">
    <location>
        <begin position="145"/>
        <end position="270"/>
    </location>
</feature>
<name>A0A428ZIM3_KIBAR</name>
<dbReference type="InterPro" id="IPR017520">
    <property type="entry name" value="CHP03086"/>
</dbReference>
<dbReference type="OrthoDB" id="5185819at2"/>
<reference evidence="3 4" key="1">
    <citation type="submission" date="2018-05" db="EMBL/GenBank/DDBJ databases">
        <title>Evolution of GPA BGCs.</title>
        <authorList>
            <person name="Waglechner N."/>
            <person name="Wright G.D."/>
        </authorList>
    </citation>
    <scope>NUCLEOTIDE SEQUENCE [LARGE SCALE GENOMIC DNA]</scope>
    <source>
        <strain evidence="3 4">A82846</strain>
    </source>
</reference>
<evidence type="ECO:0000259" key="2">
    <source>
        <dbReference type="Pfam" id="PF12680"/>
    </source>
</evidence>
<dbReference type="NCBIfam" id="TIGR03083">
    <property type="entry name" value="maleylpyruvate isomerase family mycothiol-dependent enzyme"/>
    <property type="match status" value="1"/>
</dbReference>
<dbReference type="AlphaFoldDB" id="A0A428ZIM3"/>
<dbReference type="SUPFAM" id="SSF109854">
    <property type="entry name" value="DinB/YfiT-like putative metalloenzymes"/>
    <property type="match status" value="1"/>
</dbReference>
<dbReference type="NCBIfam" id="TIGR03086">
    <property type="entry name" value="TIGR03086 family metal-binding protein"/>
    <property type="match status" value="1"/>
</dbReference>
<feature type="domain" description="SnoaL-like" evidence="2">
    <location>
        <begin position="27"/>
        <end position="121"/>
    </location>
</feature>
<evidence type="ECO:0000313" key="4">
    <source>
        <dbReference type="Proteomes" id="UP000287547"/>
    </source>
</evidence>
<dbReference type="InterPro" id="IPR034660">
    <property type="entry name" value="DinB/YfiT-like"/>
</dbReference>
<dbReference type="SUPFAM" id="SSF54427">
    <property type="entry name" value="NTF2-like"/>
    <property type="match status" value="1"/>
</dbReference>
<dbReference type="Pfam" id="PF12680">
    <property type="entry name" value="SnoaL_2"/>
    <property type="match status" value="1"/>
</dbReference>
<proteinExistence type="predicted"/>
<dbReference type="Proteomes" id="UP000287547">
    <property type="component" value="Unassembled WGS sequence"/>
</dbReference>